<dbReference type="EMBL" id="GBRH01233809">
    <property type="protein sequence ID" value="JAD64086.1"/>
    <property type="molecule type" value="Transcribed_RNA"/>
</dbReference>
<accession>A0A0A9BL57</accession>
<sequence>MCSWRPVASRPNTSSPRACSRRLPCSVAPAAPARGPLLLFLRHRRRCRSNSISRNPKCSTAGGGMRMSTAPTPAPGLGGPMALVVVQVVEMTTAVAATMGEGRGSMGITGGVIRIRGGTGRRRGEGRLRMAGDMKRMRMKMGFLGSGGSTEAVGGMMR</sequence>
<dbReference type="AlphaFoldDB" id="A0A0A9BL57"/>
<proteinExistence type="predicted"/>
<evidence type="ECO:0000256" key="1">
    <source>
        <dbReference type="SAM" id="MobiDB-lite"/>
    </source>
</evidence>
<evidence type="ECO:0000313" key="2">
    <source>
        <dbReference type="EMBL" id="JAD64086.1"/>
    </source>
</evidence>
<reference evidence="2" key="2">
    <citation type="journal article" date="2015" name="Data Brief">
        <title>Shoot transcriptome of the giant reed, Arundo donax.</title>
        <authorList>
            <person name="Barrero R.A."/>
            <person name="Guerrero F.D."/>
            <person name="Moolhuijzen P."/>
            <person name="Goolsby J.A."/>
            <person name="Tidwell J."/>
            <person name="Bellgard S.E."/>
            <person name="Bellgard M.I."/>
        </authorList>
    </citation>
    <scope>NUCLEOTIDE SEQUENCE</scope>
    <source>
        <tissue evidence="2">Shoot tissue taken approximately 20 cm above the soil surface</tissue>
    </source>
</reference>
<organism evidence="2">
    <name type="scientific">Arundo donax</name>
    <name type="common">Giant reed</name>
    <name type="synonym">Donax arundinaceus</name>
    <dbReference type="NCBI Taxonomy" id="35708"/>
    <lineage>
        <taxon>Eukaryota</taxon>
        <taxon>Viridiplantae</taxon>
        <taxon>Streptophyta</taxon>
        <taxon>Embryophyta</taxon>
        <taxon>Tracheophyta</taxon>
        <taxon>Spermatophyta</taxon>
        <taxon>Magnoliopsida</taxon>
        <taxon>Liliopsida</taxon>
        <taxon>Poales</taxon>
        <taxon>Poaceae</taxon>
        <taxon>PACMAD clade</taxon>
        <taxon>Arundinoideae</taxon>
        <taxon>Arundineae</taxon>
        <taxon>Arundo</taxon>
    </lineage>
</organism>
<protein>
    <submittedName>
        <fullName evidence="2">Uncharacterized protein</fullName>
    </submittedName>
</protein>
<feature type="region of interest" description="Disordered" evidence="1">
    <location>
        <begin position="1"/>
        <end position="20"/>
    </location>
</feature>
<feature type="region of interest" description="Disordered" evidence="1">
    <location>
        <begin position="49"/>
        <end position="74"/>
    </location>
</feature>
<name>A0A0A9BL57_ARUDO</name>
<reference evidence="2" key="1">
    <citation type="submission" date="2014-09" db="EMBL/GenBank/DDBJ databases">
        <authorList>
            <person name="Magalhaes I.L.F."/>
            <person name="Oliveira U."/>
            <person name="Santos F.R."/>
            <person name="Vidigal T.H.D.A."/>
            <person name="Brescovit A.D."/>
            <person name="Santos A.J."/>
        </authorList>
    </citation>
    <scope>NUCLEOTIDE SEQUENCE</scope>
    <source>
        <tissue evidence="2">Shoot tissue taken approximately 20 cm above the soil surface</tissue>
    </source>
</reference>